<organism evidence="12 13">
    <name type="scientific">Candidatus Kinetoplastidibacterium crithidiae TCC036E</name>
    <dbReference type="NCBI Taxonomy" id="1208918"/>
    <lineage>
        <taxon>Bacteria</taxon>
        <taxon>Pseudomonadati</taxon>
        <taxon>Pseudomonadota</taxon>
        <taxon>Betaproteobacteria</taxon>
        <taxon>Candidatus Kinetoplastidibacterium</taxon>
    </lineage>
</organism>
<dbReference type="GO" id="GO:0009146">
    <property type="term" value="P:purine nucleoside triphosphate catabolic process"/>
    <property type="evidence" value="ECO:0007669"/>
    <property type="project" value="UniProtKB-UniRule"/>
</dbReference>
<dbReference type="HAMAP" id="MF_01405">
    <property type="entry name" value="Non_canon_purine_NTPase"/>
    <property type="match status" value="1"/>
</dbReference>
<keyword evidence="13" id="KW-1185">Reference proteome</keyword>
<evidence type="ECO:0000256" key="6">
    <source>
        <dbReference type="ARBA" id="ARBA00022842"/>
    </source>
</evidence>
<dbReference type="NCBIfam" id="TIGR00042">
    <property type="entry name" value="RdgB/HAM1 family non-canonical purine NTP pyrophosphatase"/>
    <property type="match status" value="1"/>
</dbReference>
<evidence type="ECO:0000313" key="12">
    <source>
        <dbReference type="EMBL" id="AGF47643.1"/>
    </source>
</evidence>
<dbReference type="Gene3D" id="3.90.950.10">
    <property type="match status" value="1"/>
</dbReference>
<dbReference type="EMBL" id="CP003804">
    <property type="protein sequence ID" value="AGF47643.1"/>
    <property type="molecule type" value="Genomic_DNA"/>
</dbReference>
<feature type="binding site" evidence="10">
    <location>
        <position position="186"/>
    </location>
    <ligand>
        <name>substrate</name>
    </ligand>
</feature>
<gene>
    <name evidence="12" type="ORF">CDEE_0622</name>
</gene>
<keyword evidence="6 10" id="KW-0460">Magnesium</keyword>
<name>M1L4L9_9PROT</name>
<dbReference type="GO" id="GO:0009117">
    <property type="term" value="P:nucleotide metabolic process"/>
    <property type="evidence" value="ECO:0007669"/>
    <property type="project" value="UniProtKB-KW"/>
</dbReference>
<feature type="binding site" evidence="10">
    <location>
        <position position="77"/>
    </location>
    <ligand>
        <name>substrate</name>
    </ligand>
</feature>
<evidence type="ECO:0000256" key="10">
    <source>
        <dbReference type="HAMAP-Rule" id="MF_01405"/>
    </source>
</evidence>
<dbReference type="Pfam" id="PF01725">
    <property type="entry name" value="Ham1p_like"/>
    <property type="match status" value="1"/>
</dbReference>
<evidence type="ECO:0000256" key="3">
    <source>
        <dbReference type="ARBA" id="ARBA00022723"/>
    </source>
</evidence>
<dbReference type="GO" id="GO:0046872">
    <property type="term" value="F:metal ion binding"/>
    <property type="evidence" value="ECO:0007669"/>
    <property type="project" value="UniProtKB-KW"/>
</dbReference>
<keyword evidence="7 10" id="KW-0546">Nucleotide metabolism</keyword>
<comment type="function">
    <text evidence="10">Pyrophosphatase that catalyzes the hydrolysis of nucleoside triphosphates to their monophosphate derivatives, with a high preference for the non-canonical purine nucleotides XTP (xanthosine triphosphate), dITP (deoxyinosine triphosphate) and ITP. Seems to function as a house-cleaning enzyme that removes non-canonical purine nucleotides from the nucleotide pool, thus preventing their incorporation into DNA/RNA and avoiding chromosomal lesions.</text>
</comment>
<feature type="active site" description="Proton acceptor" evidence="10">
    <location>
        <position position="76"/>
    </location>
</feature>
<dbReference type="EC" id="3.6.1.66" evidence="10"/>
<evidence type="ECO:0000256" key="11">
    <source>
        <dbReference type="RuleBase" id="RU003781"/>
    </source>
</evidence>
<comment type="catalytic activity">
    <reaction evidence="10">
        <text>ITP + H2O = IMP + diphosphate + H(+)</text>
        <dbReference type="Rhea" id="RHEA:29399"/>
        <dbReference type="ChEBI" id="CHEBI:15377"/>
        <dbReference type="ChEBI" id="CHEBI:15378"/>
        <dbReference type="ChEBI" id="CHEBI:33019"/>
        <dbReference type="ChEBI" id="CHEBI:58053"/>
        <dbReference type="ChEBI" id="CHEBI:61402"/>
        <dbReference type="EC" id="3.6.1.66"/>
    </reaction>
</comment>
<dbReference type="GO" id="GO:0017111">
    <property type="term" value="F:ribonucleoside triphosphate phosphatase activity"/>
    <property type="evidence" value="ECO:0007669"/>
    <property type="project" value="InterPro"/>
</dbReference>
<dbReference type="InterPro" id="IPR029001">
    <property type="entry name" value="ITPase-like_fam"/>
</dbReference>
<dbReference type="GO" id="GO:0000166">
    <property type="term" value="F:nucleotide binding"/>
    <property type="evidence" value="ECO:0007669"/>
    <property type="project" value="UniProtKB-KW"/>
</dbReference>
<evidence type="ECO:0000256" key="2">
    <source>
        <dbReference type="ARBA" id="ARBA00011738"/>
    </source>
</evidence>
<dbReference type="AlphaFoldDB" id="M1L4L9"/>
<accession>M1L4L9</accession>
<dbReference type="PANTHER" id="PTHR11067:SF9">
    <property type="entry name" value="INOSINE TRIPHOSPHATE PYROPHOSPHATASE"/>
    <property type="match status" value="1"/>
</dbReference>
<dbReference type="PATRIC" id="fig|1208918.3.peg.343"/>
<evidence type="ECO:0000256" key="5">
    <source>
        <dbReference type="ARBA" id="ARBA00022801"/>
    </source>
</evidence>
<feature type="binding site" evidence="10">
    <location>
        <begin position="163"/>
        <end position="166"/>
    </location>
    <ligand>
        <name>substrate</name>
    </ligand>
</feature>
<evidence type="ECO:0000256" key="4">
    <source>
        <dbReference type="ARBA" id="ARBA00022741"/>
    </source>
</evidence>
<protein>
    <recommendedName>
        <fullName evidence="10">dITP/XTP pyrophosphatase</fullName>
        <ecNumber evidence="10">3.6.1.66</ecNumber>
    </recommendedName>
    <alternativeName>
        <fullName evidence="10">Non-canonical purine NTP pyrophosphatase</fullName>
    </alternativeName>
    <alternativeName>
        <fullName evidence="10">Non-standard purine NTP pyrophosphatase</fullName>
    </alternativeName>
    <alternativeName>
        <fullName evidence="10">Nucleoside-triphosphate diphosphatase</fullName>
    </alternativeName>
    <alternativeName>
        <fullName evidence="10">Nucleoside-triphosphate pyrophosphatase</fullName>
        <shortName evidence="10">NTPase</shortName>
    </alternativeName>
</protein>
<dbReference type="RefSeq" id="WP_015238522.1">
    <property type="nucleotide sequence ID" value="NC_020283.1"/>
</dbReference>
<dbReference type="SUPFAM" id="SSF52972">
    <property type="entry name" value="ITPase-like"/>
    <property type="match status" value="1"/>
</dbReference>
<proteinExistence type="inferred from homology"/>
<feature type="binding site" evidence="10">
    <location>
        <begin position="191"/>
        <end position="192"/>
    </location>
    <ligand>
        <name>substrate</name>
    </ligand>
</feature>
<evidence type="ECO:0000256" key="9">
    <source>
        <dbReference type="ARBA" id="ARBA00052017"/>
    </source>
</evidence>
<dbReference type="FunFam" id="3.90.950.10:FF:000001">
    <property type="entry name" value="dITP/XTP pyrophosphatase"/>
    <property type="match status" value="1"/>
</dbReference>
<dbReference type="GO" id="GO:0035870">
    <property type="term" value="F:dITP diphosphatase activity"/>
    <property type="evidence" value="ECO:0007669"/>
    <property type="project" value="UniProtKB-UniRule"/>
</dbReference>
<comment type="catalytic activity">
    <reaction evidence="8 10">
        <text>dITP + H2O = dIMP + diphosphate + H(+)</text>
        <dbReference type="Rhea" id="RHEA:28342"/>
        <dbReference type="ChEBI" id="CHEBI:15377"/>
        <dbReference type="ChEBI" id="CHEBI:15378"/>
        <dbReference type="ChEBI" id="CHEBI:33019"/>
        <dbReference type="ChEBI" id="CHEBI:61194"/>
        <dbReference type="ChEBI" id="CHEBI:61382"/>
        <dbReference type="EC" id="3.6.1.66"/>
    </reaction>
</comment>
<keyword evidence="4 10" id="KW-0547">Nucleotide-binding</keyword>
<feature type="binding site" evidence="10">
    <location>
        <position position="76"/>
    </location>
    <ligand>
        <name>Mg(2+)</name>
        <dbReference type="ChEBI" id="CHEBI:18420"/>
    </ligand>
</feature>
<dbReference type="Proteomes" id="UP000011686">
    <property type="component" value="Chromosome"/>
</dbReference>
<comment type="similarity">
    <text evidence="1 10 11">Belongs to the HAM1 NTPase family.</text>
</comment>
<dbReference type="InterPro" id="IPR020922">
    <property type="entry name" value="dITP/XTP_pyrophosphatase"/>
</dbReference>
<comment type="catalytic activity">
    <reaction evidence="9 10">
        <text>XTP + H2O = XMP + diphosphate + H(+)</text>
        <dbReference type="Rhea" id="RHEA:28610"/>
        <dbReference type="ChEBI" id="CHEBI:15377"/>
        <dbReference type="ChEBI" id="CHEBI:15378"/>
        <dbReference type="ChEBI" id="CHEBI:33019"/>
        <dbReference type="ChEBI" id="CHEBI:57464"/>
        <dbReference type="ChEBI" id="CHEBI:61314"/>
        <dbReference type="EC" id="3.6.1.66"/>
    </reaction>
</comment>
<dbReference type="PANTHER" id="PTHR11067">
    <property type="entry name" value="INOSINE TRIPHOSPHATE PYROPHOSPHATASE/HAM1 PROTEIN"/>
    <property type="match status" value="1"/>
</dbReference>
<dbReference type="InterPro" id="IPR002637">
    <property type="entry name" value="RdgB/HAM1"/>
</dbReference>
<dbReference type="GO" id="GO:0005829">
    <property type="term" value="C:cytosol"/>
    <property type="evidence" value="ECO:0007669"/>
    <property type="project" value="TreeGrafter"/>
</dbReference>
<dbReference type="HOGENOM" id="CLU_082080_0_3_4"/>
<feature type="binding site" evidence="10">
    <location>
        <position position="47"/>
    </location>
    <ligand>
        <name>Mg(2+)</name>
        <dbReference type="ChEBI" id="CHEBI:18420"/>
    </ligand>
</feature>
<dbReference type="eggNOG" id="COG0127">
    <property type="taxonomic scope" value="Bacteria"/>
</dbReference>
<feature type="binding site" evidence="10">
    <location>
        <begin position="15"/>
        <end position="20"/>
    </location>
    <ligand>
        <name>substrate</name>
    </ligand>
</feature>
<keyword evidence="3 10" id="KW-0479">Metal-binding</keyword>
<comment type="cofactor">
    <cofactor evidence="10">
        <name>Mg(2+)</name>
        <dbReference type="ChEBI" id="CHEBI:18420"/>
    </cofactor>
    <text evidence="10">Binds 1 Mg(2+) ion per subunit.</text>
</comment>
<dbReference type="STRING" id="1208918.CDEE_0622"/>
<keyword evidence="5 10" id="KW-0378">Hydrolase</keyword>
<reference evidence="12 13" key="1">
    <citation type="journal article" date="2013" name="Genome Biol. Evol.">
        <title>Genome evolution and phylogenomic analysis of candidatus kinetoplastibacterium, the betaproteobacterial endosymbionts of strigomonas and angomonas.</title>
        <authorList>
            <person name="Alves J.M."/>
            <person name="Serrano M.G."/>
            <person name="Maia da Silva F."/>
            <person name="Voegtly L.J."/>
            <person name="Matveyev A.V."/>
            <person name="Teixeira M.M."/>
            <person name="Camargo E.P."/>
            <person name="Buck G.A."/>
        </authorList>
    </citation>
    <scope>NUCLEOTIDE SEQUENCE [LARGE SCALE GENOMIC DNA]</scope>
    <source>
        <strain evidence="12 13">TCC036E</strain>
    </source>
</reference>
<dbReference type="GO" id="GO:0036220">
    <property type="term" value="F:ITP diphosphatase activity"/>
    <property type="evidence" value="ECO:0007669"/>
    <property type="project" value="UniProtKB-UniRule"/>
</dbReference>
<evidence type="ECO:0000256" key="8">
    <source>
        <dbReference type="ARBA" id="ARBA00051875"/>
    </source>
</evidence>
<comment type="subunit">
    <text evidence="2 10">Homodimer.</text>
</comment>
<dbReference type="GO" id="GO:0036222">
    <property type="term" value="F:XTP diphosphatase activity"/>
    <property type="evidence" value="ECO:0007669"/>
    <property type="project" value="UniProtKB-UniRule"/>
</dbReference>
<sequence>MNKIDCINNKLVIASSNKEKLIEITSFFKDFDLSIYLQSDFGIHTNDERNNTFIENALNKARHVSRLTGLPSLAEDSGLCVNSLSGAPGIFSARYSSFSNKENSDSKLNNELLIKNLKGLEDRRAYYISIVVILRNPNDHRPLITEGILHGEIVEKASGNNGFGYDPHFFVPSIGKTLASITLSEKNKISHRAKAFEKMIQKLKFTN</sequence>
<evidence type="ECO:0000313" key="13">
    <source>
        <dbReference type="Proteomes" id="UP000011686"/>
    </source>
</evidence>
<evidence type="ECO:0000256" key="1">
    <source>
        <dbReference type="ARBA" id="ARBA00008023"/>
    </source>
</evidence>
<evidence type="ECO:0000256" key="7">
    <source>
        <dbReference type="ARBA" id="ARBA00023080"/>
    </source>
</evidence>
<dbReference type="CDD" id="cd00515">
    <property type="entry name" value="HAM1"/>
    <property type="match status" value="1"/>
</dbReference>
<dbReference type="KEGG" id="kct:CDEE_0622"/>